<accession>A0ABS3A1V6</accession>
<dbReference type="EMBL" id="JAFHLB010000014">
    <property type="protein sequence ID" value="MBN3578383.1"/>
    <property type="molecule type" value="Genomic_DNA"/>
</dbReference>
<organism evidence="1 2">
    <name type="scientific">Vibrio neptunius</name>
    <dbReference type="NCBI Taxonomy" id="170651"/>
    <lineage>
        <taxon>Bacteria</taxon>
        <taxon>Pseudomonadati</taxon>
        <taxon>Pseudomonadota</taxon>
        <taxon>Gammaproteobacteria</taxon>
        <taxon>Vibrionales</taxon>
        <taxon>Vibrionaceae</taxon>
        <taxon>Vibrio</taxon>
    </lineage>
</organism>
<proteinExistence type="predicted"/>
<evidence type="ECO:0000313" key="2">
    <source>
        <dbReference type="Proteomes" id="UP000779070"/>
    </source>
</evidence>
<dbReference type="Proteomes" id="UP000779070">
    <property type="component" value="Unassembled WGS sequence"/>
</dbReference>
<keyword evidence="2" id="KW-1185">Reference proteome</keyword>
<gene>
    <name evidence="1" type="ORF">JYA62_12000</name>
</gene>
<comment type="caution">
    <text evidence="1">The sequence shown here is derived from an EMBL/GenBank/DDBJ whole genome shotgun (WGS) entry which is preliminary data.</text>
</comment>
<sequence length="84" mass="9777">MIDPNRIAELLELVKEIWLRDPDLRFNQLIYNLQLGYSQQHGGIGQITEVEEDGFSRTGFDLFNLDDDSFIEYLKSIALNQQSK</sequence>
<dbReference type="RefSeq" id="WP_206370062.1">
    <property type="nucleotide sequence ID" value="NZ_CAWPTM010000051.1"/>
</dbReference>
<evidence type="ECO:0000313" key="1">
    <source>
        <dbReference type="EMBL" id="MBN3578383.1"/>
    </source>
</evidence>
<name>A0ABS3A1V6_9VIBR</name>
<protein>
    <submittedName>
        <fullName evidence="1">Uncharacterized protein</fullName>
    </submittedName>
</protein>
<reference evidence="1 2" key="1">
    <citation type="submission" date="2021-02" db="EMBL/GenBank/DDBJ databases">
        <title>Draft Genome Sequences of 5 Vibrio neptunius Strains Isolated From of Bivalve Hatcheries.</title>
        <authorList>
            <person name="Galvis F."/>
            <person name="Barja J.L."/>
            <person name="Lemos M.L."/>
            <person name="Balado M."/>
        </authorList>
    </citation>
    <scope>NUCLEOTIDE SEQUENCE [LARGE SCALE GENOMIC DNA]</scope>
    <source>
        <strain evidence="1 2">PP-145.98</strain>
    </source>
</reference>